<evidence type="ECO:0000313" key="2">
    <source>
        <dbReference type="Proteomes" id="UP001385951"/>
    </source>
</evidence>
<reference evidence="1 2" key="1">
    <citation type="submission" date="2022-09" db="EMBL/GenBank/DDBJ databases">
        <authorList>
            <person name="Palmer J.M."/>
        </authorList>
    </citation>
    <scope>NUCLEOTIDE SEQUENCE [LARGE SCALE GENOMIC DNA]</scope>
    <source>
        <strain evidence="1 2">DSM 7382</strain>
    </source>
</reference>
<proteinExistence type="predicted"/>
<organism evidence="1 2">
    <name type="scientific">Cerrena zonata</name>
    <dbReference type="NCBI Taxonomy" id="2478898"/>
    <lineage>
        <taxon>Eukaryota</taxon>
        <taxon>Fungi</taxon>
        <taxon>Dikarya</taxon>
        <taxon>Basidiomycota</taxon>
        <taxon>Agaricomycotina</taxon>
        <taxon>Agaricomycetes</taxon>
        <taxon>Polyporales</taxon>
        <taxon>Cerrenaceae</taxon>
        <taxon>Cerrena</taxon>
    </lineage>
</organism>
<gene>
    <name evidence="1" type="ORF">QCA50_002655</name>
</gene>
<dbReference type="AlphaFoldDB" id="A0AAW0GIG9"/>
<sequence>MEEVKSSLLELKRCISSKKADKKISAYTQAIGHVESHLLLLKSPTLTEQLANKLCLCLPLSKLLYGEKILPEFTAGRHDQKARYESILTSLLSGILDFLDEDNDSQGER</sequence>
<name>A0AAW0GIG9_9APHY</name>
<dbReference type="Proteomes" id="UP001385951">
    <property type="component" value="Unassembled WGS sequence"/>
</dbReference>
<comment type="caution">
    <text evidence="1">The sequence shown here is derived from an EMBL/GenBank/DDBJ whole genome shotgun (WGS) entry which is preliminary data.</text>
</comment>
<keyword evidence="2" id="KW-1185">Reference proteome</keyword>
<dbReference type="EMBL" id="JASBNA010000003">
    <property type="protein sequence ID" value="KAK7693090.1"/>
    <property type="molecule type" value="Genomic_DNA"/>
</dbReference>
<evidence type="ECO:0000313" key="1">
    <source>
        <dbReference type="EMBL" id="KAK7693090.1"/>
    </source>
</evidence>
<accession>A0AAW0GIG9</accession>
<protein>
    <submittedName>
        <fullName evidence="1">Uncharacterized protein</fullName>
    </submittedName>
</protein>